<feature type="signal peptide" evidence="1">
    <location>
        <begin position="1"/>
        <end position="23"/>
    </location>
</feature>
<dbReference type="RefSeq" id="WP_231011512.1">
    <property type="nucleotide sequence ID" value="NZ_BAAAEW010000014.1"/>
</dbReference>
<gene>
    <name evidence="2" type="ORF">GCM10009107_25370</name>
</gene>
<keyword evidence="3" id="KW-1185">Reference proteome</keyword>
<dbReference type="InterPro" id="IPR022519">
    <property type="entry name" value="Gloeo/Verruco_rpt"/>
</dbReference>
<feature type="chain" id="PRO_5047123423" evidence="1">
    <location>
        <begin position="24"/>
        <end position="392"/>
    </location>
</feature>
<dbReference type="InterPro" id="IPR015943">
    <property type="entry name" value="WD40/YVTN_repeat-like_dom_sf"/>
</dbReference>
<accession>A0ABP3V8K9</accession>
<dbReference type="NCBIfam" id="TIGR03803">
    <property type="entry name" value="Gloeo_Verruco"/>
    <property type="match status" value="6"/>
</dbReference>
<evidence type="ECO:0000313" key="3">
    <source>
        <dbReference type="Proteomes" id="UP001500279"/>
    </source>
</evidence>
<proteinExistence type="predicted"/>
<name>A0ABP3V8K9_9BURK</name>
<sequence>MSHACFKFGAAMLAVLCSAAAPAATLSVAHSFDAGQCNLPQGSLLRTADGSLYGTCFSGGANRAGILYRLAPDGAFSLLHEFSYVSATDASEPGPGPMLASDGRIWGSASGGGGENSSGALYSISTDGSGFQLNAVFSADATGVFPSPLLQTADGSFYGITNQGGGRGGRGTLFRYSAGAGLVKVITFRSPRDAVFPTAGLTLGADGLLYGTANSGISSDTAGNEGTLFRIRQDGSGYQRLLGFQRATHGAFPTGELLLAADGNFYGVTTQGGPLGGGTVYRYTPAGQFTLLHAFSGAASDGAWPNGGLAQGADGALYGVTLHGGTGGSADVGTVYRVALDGSFTQLHSFDTTSPAGYAPYDRLTPAPDGSLYGTTWHGPAGASGTVFRIQP</sequence>
<evidence type="ECO:0000313" key="2">
    <source>
        <dbReference type="EMBL" id="GAA0752006.1"/>
    </source>
</evidence>
<evidence type="ECO:0000256" key="1">
    <source>
        <dbReference type="SAM" id="SignalP"/>
    </source>
</evidence>
<comment type="caution">
    <text evidence="2">The sequence shown here is derived from an EMBL/GenBank/DDBJ whole genome shotgun (WGS) entry which is preliminary data.</text>
</comment>
<dbReference type="SUPFAM" id="SSF63829">
    <property type="entry name" value="Calcium-dependent phosphotriesterase"/>
    <property type="match status" value="1"/>
</dbReference>
<reference evidence="3" key="1">
    <citation type="journal article" date="2019" name="Int. J. Syst. Evol. Microbiol.">
        <title>The Global Catalogue of Microorganisms (GCM) 10K type strain sequencing project: providing services to taxonomists for standard genome sequencing and annotation.</title>
        <authorList>
            <consortium name="The Broad Institute Genomics Platform"/>
            <consortium name="The Broad Institute Genome Sequencing Center for Infectious Disease"/>
            <person name="Wu L."/>
            <person name="Ma J."/>
        </authorList>
    </citation>
    <scope>NUCLEOTIDE SEQUENCE [LARGE SCALE GENOMIC DNA]</scope>
    <source>
        <strain evidence="3">JCM 15503</strain>
    </source>
</reference>
<dbReference type="EMBL" id="BAAAEW010000014">
    <property type="protein sequence ID" value="GAA0752006.1"/>
    <property type="molecule type" value="Genomic_DNA"/>
</dbReference>
<dbReference type="Gene3D" id="2.130.10.10">
    <property type="entry name" value="YVTN repeat-like/Quinoprotein amine dehydrogenase"/>
    <property type="match status" value="1"/>
</dbReference>
<keyword evidence="1" id="KW-0732">Signal</keyword>
<protein>
    <submittedName>
        <fullName evidence="2">Uncharacterized protein</fullName>
    </submittedName>
</protein>
<organism evidence="2 3">
    <name type="scientific">Ideonella azotifigens</name>
    <dbReference type="NCBI Taxonomy" id="513160"/>
    <lineage>
        <taxon>Bacteria</taxon>
        <taxon>Pseudomonadati</taxon>
        <taxon>Pseudomonadota</taxon>
        <taxon>Betaproteobacteria</taxon>
        <taxon>Burkholderiales</taxon>
        <taxon>Sphaerotilaceae</taxon>
        <taxon>Ideonella</taxon>
    </lineage>
</organism>
<dbReference type="Proteomes" id="UP001500279">
    <property type="component" value="Unassembled WGS sequence"/>
</dbReference>